<feature type="signal peptide" evidence="8">
    <location>
        <begin position="1"/>
        <end position="19"/>
    </location>
</feature>
<dbReference type="Proteomes" id="UP000295733">
    <property type="component" value="Unassembled WGS sequence"/>
</dbReference>
<evidence type="ECO:0000256" key="3">
    <source>
        <dbReference type="ARBA" id="ARBA00022723"/>
    </source>
</evidence>
<keyword evidence="1" id="KW-0813">Transport</keyword>
<keyword evidence="3 6" id="KW-0479">Metal-binding</keyword>
<dbReference type="InterPro" id="IPR010980">
    <property type="entry name" value="Cyt_c/b562"/>
</dbReference>
<dbReference type="EMBL" id="SLXL01000003">
    <property type="protein sequence ID" value="TCP25423.1"/>
    <property type="molecule type" value="Genomic_DNA"/>
</dbReference>
<dbReference type="PIRSF" id="PIRSF000027">
    <property type="entry name" value="Cytc_c_prime"/>
    <property type="match status" value="1"/>
</dbReference>
<protein>
    <submittedName>
        <fullName evidence="9">Cytochrome c556</fullName>
    </submittedName>
</protein>
<dbReference type="InterPro" id="IPR002321">
    <property type="entry name" value="Cyt_c_II"/>
</dbReference>
<feature type="binding site" description="covalent" evidence="7">
    <location>
        <position position="142"/>
    </location>
    <ligand>
        <name>heme c</name>
        <dbReference type="ChEBI" id="CHEBI:61717"/>
    </ligand>
</feature>
<keyword evidence="2 7" id="KW-0349">Heme</keyword>
<evidence type="ECO:0000256" key="1">
    <source>
        <dbReference type="ARBA" id="ARBA00022448"/>
    </source>
</evidence>
<dbReference type="GO" id="GO:0020037">
    <property type="term" value="F:heme binding"/>
    <property type="evidence" value="ECO:0007669"/>
    <property type="project" value="InterPro"/>
</dbReference>
<reference evidence="9 10" key="1">
    <citation type="submission" date="2019-03" db="EMBL/GenBank/DDBJ databases">
        <title>Genomic Encyclopedia of Type Strains, Phase IV (KMG-IV): sequencing the most valuable type-strain genomes for metagenomic binning, comparative biology and taxonomic classification.</title>
        <authorList>
            <person name="Goeker M."/>
        </authorList>
    </citation>
    <scope>NUCLEOTIDE SEQUENCE [LARGE SCALE GENOMIC DNA]</scope>
    <source>
        <strain evidence="9 10">DSM 2781</strain>
    </source>
</reference>
<keyword evidence="8" id="KW-0732">Signal</keyword>
<evidence type="ECO:0000256" key="7">
    <source>
        <dbReference type="PIRSR" id="PIRSR000027-2"/>
    </source>
</evidence>
<keyword evidence="4" id="KW-0249">Electron transport</keyword>
<feature type="binding site" description="axial binding residue" evidence="6">
    <location>
        <position position="143"/>
    </location>
    <ligand>
        <name>heme c</name>
        <dbReference type="ChEBI" id="CHEBI:61717"/>
    </ligand>
    <ligandPart>
        <name>Fe</name>
        <dbReference type="ChEBI" id="CHEBI:18248"/>
    </ligandPart>
</feature>
<dbReference type="InterPro" id="IPR012127">
    <property type="entry name" value="Cyt_c_prime"/>
</dbReference>
<dbReference type="GO" id="GO:0005506">
    <property type="term" value="F:iron ion binding"/>
    <property type="evidence" value="ECO:0007669"/>
    <property type="project" value="InterPro"/>
</dbReference>
<dbReference type="PROSITE" id="PS51009">
    <property type="entry name" value="CYTCII"/>
    <property type="match status" value="1"/>
</dbReference>
<organism evidence="9 10">
    <name type="scientific">Rhodovulum adriaticum</name>
    <name type="common">Rhodopseudomonas adriatica</name>
    <dbReference type="NCBI Taxonomy" id="35804"/>
    <lineage>
        <taxon>Bacteria</taxon>
        <taxon>Pseudomonadati</taxon>
        <taxon>Pseudomonadota</taxon>
        <taxon>Alphaproteobacteria</taxon>
        <taxon>Rhodobacterales</taxon>
        <taxon>Paracoccaceae</taxon>
        <taxon>Rhodovulum</taxon>
    </lineage>
</organism>
<proteinExistence type="predicted"/>
<evidence type="ECO:0000256" key="4">
    <source>
        <dbReference type="ARBA" id="ARBA00022982"/>
    </source>
</evidence>
<evidence type="ECO:0000256" key="2">
    <source>
        <dbReference type="ARBA" id="ARBA00022617"/>
    </source>
</evidence>
<evidence type="ECO:0000256" key="6">
    <source>
        <dbReference type="PIRSR" id="PIRSR000027-1"/>
    </source>
</evidence>
<dbReference type="RefSeq" id="WP_132601415.1">
    <property type="nucleotide sequence ID" value="NZ_NRRP01000018.1"/>
</dbReference>
<dbReference type="SUPFAM" id="SSF47175">
    <property type="entry name" value="Cytochromes"/>
    <property type="match status" value="1"/>
</dbReference>
<evidence type="ECO:0000313" key="9">
    <source>
        <dbReference type="EMBL" id="TCP25423.1"/>
    </source>
</evidence>
<dbReference type="GO" id="GO:0022900">
    <property type="term" value="P:electron transport chain"/>
    <property type="evidence" value="ECO:0007669"/>
    <property type="project" value="InterPro"/>
</dbReference>
<evidence type="ECO:0000313" key="10">
    <source>
        <dbReference type="Proteomes" id="UP000295733"/>
    </source>
</evidence>
<evidence type="ECO:0000256" key="5">
    <source>
        <dbReference type="ARBA" id="ARBA00023004"/>
    </source>
</evidence>
<gene>
    <name evidence="9" type="ORF">EV656_103174</name>
</gene>
<comment type="PTM">
    <text evidence="7">Binds 1 heme group per subunit.</text>
</comment>
<feature type="binding site" description="covalent" evidence="7">
    <location>
        <position position="139"/>
    </location>
    <ligand>
        <name>heme c</name>
        <dbReference type="ChEBI" id="CHEBI:61717"/>
    </ligand>
</feature>
<dbReference type="Gene3D" id="1.20.120.10">
    <property type="entry name" value="Cytochrome c/b562"/>
    <property type="match status" value="1"/>
</dbReference>
<accession>A0A4R2NTS3</accession>
<keyword evidence="5 6" id="KW-0408">Iron</keyword>
<dbReference type="GO" id="GO:0009055">
    <property type="term" value="F:electron transfer activity"/>
    <property type="evidence" value="ECO:0007669"/>
    <property type="project" value="InterPro"/>
</dbReference>
<comment type="caution">
    <text evidence="9">The sequence shown here is derived from an EMBL/GenBank/DDBJ whole genome shotgun (WGS) entry which is preliminary data.</text>
</comment>
<evidence type="ECO:0000256" key="8">
    <source>
        <dbReference type="SAM" id="SignalP"/>
    </source>
</evidence>
<dbReference type="OrthoDB" id="7596534at2"/>
<dbReference type="GO" id="GO:0042597">
    <property type="term" value="C:periplasmic space"/>
    <property type="evidence" value="ECO:0007669"/>
    <property type="project" value="InterPro"/>
</dbReference>
<dbReference type="Pfam" id="PF01322">
    <property type="entry name" value="Cytochrom_C_2"/>
    <property type="match status" value="1"/>
</dbReference>
<feature type="chain" id="PRO_5020903531" evidence="8">
    <location>
        <begin position="20"/>
        <end position="151"/>
    </location>
</feature>
<keyword evidence="10" id="KW-1185">Reference proteome</keyword>
<dbReference type="AlphaFoldDB" id="A0A4R2NTS3"/>
<name>A0A4R2NTS3_RHOAD</name>
<sequence>MRKVLLTALVAAIPATGFAAGLEDLVEARRGYYKLLGANMGTLSAMAKGDVAYDGAAAQTAADNLKTLTQYNVGHLYAPGTSKADMPGKTRALPAIWEDQAGVAEKGMAYVEAVNALAEVAGLDRADMGKALQKVGGTCKGCHDDYRAKDF</sequence>